<proteinExistence type="predicted"/>
<gene>
    <name evidence="2" type="ordered locus">MSU_0564</name>
</gene>
<keyword evidence="1" id="KW-1133">Transmembrane helix</keyword>
<name>F0QRH7_MYCSL</name>
<feature type="transmembrane region" description="Helical" evidence="1">
    <location>
        <begin position="7"/>
        <end position="31"/>
    </location>
</feature>
<keyword evidence="1" id="KW-0812">Transmembrane</keyword>
<accession>F0QRH7</accession>
<protein>
    <submittedName>
        <fullName evidence="2">Uncharacterized protein</fullName>
    </submittedName>
</protein>
<evidence type="ECO:0000313" key="2">
    <source>
        <dbReference type="EMBL" id="ADX98097.1"/>
    </source>
</evidence>
<dbReference type="AlphaFoldDB" id="F0QRH7"/>
<dbReference type="EMBL" id="CP002525">
    <property type="protein sequence ID" value="ADX98097.1"/>
    <property type="molecule type" value="Genomic_DNA"/>
</dbReference>
<dbReference type="RefSeq" id="WP_013609951.1">
    <property type="nucleotide sequence ID" value="NC_015155.1"/>
</dbReference>
<sequence length="106" mass="11553">MLGISKFLIPVVVGISTVAAGGGYFLGNYIINGRNPVRVKETVKVGKNQGQDNLSQYFPKGNFEETCQSVTVGEDNFLFECTNTNGRNGGTDSQHKNNPVEVIYSY</sequence>
<keyword evidence="3" id="KW-1185">Reference proteome</keyword>
<reference evidence="2 3" key="1">
    <citation type="journal article" date="2011" name="J. Bacteriol.">
        <title>Complete genome sequences of two hemotropic Mycoplasmas, Mycoplasma haemofelis strain Ohio2 and Mycoplasma suis strain Illinois.</title>
        <authorList>
            <person name="Messick J.B."/>
            <person name="Santos A.P."/>
            <person name="Guimaraes A.M."/>
        </authorList>
    </citation>
    <scope>NUCLEOTIDE SEQUENCE [LARGE SCALE GENOMIC DNA]</scope>
    <source>
        <strain evidence="2 3">Illinois</strain>
    </source>
</reference>
<organism evidence="2 3">
    <name type="scientific">Mycoplasma suis (strain Illinois)</name>
    <dbReference type="NCBI Taxonomy" id="768700"/>
    <lineage>
        <taxon>Bacteria</taxon>
        <taxon>Bacillati</taxon>
        <taxon>Mycoplasmatota</taxon>
        <taxon>Mollicutes</taxon>
        <taxon>Mycoplasmataceae</taxon>
        <taxon>Mycoplasma</taxon>
    </lineage>
</organism>
<evidence type="ECO:0000256" key="1">
    <source>
        <dbReference type="SAM" id="Phobius"/>
    </source>
</evidence>
<dbReference type="KEGG" id="mss:MSU_0564"/>
<dbReference type="Proteomes" id="UP000007484">
    <property type="component" value="Chromosome"/>
</dbReference>
<dbReference type="STRING" id="768700.MSU_0564"/>
<dbReference type="HOGENOM" id="CLU_2220261_0_0_14"/>
<evidence type="ECO:0000313" key="3">
    <source>
        <dbReference type="Proteomes" id="UP000007484"/>
    </source>
</evidence>
<keyword evidence="1" id="KW-0472">Membrane</keyword>